<dbReference type="GO" id="GO:0005524">
    <property type="term" value="F:ATP binding"/>
    <property type="evidence" value="ECO:0007669"/>
    <property type="project" value="UniProtKB-KW"/>
</dbReference>
<dbReference type="GO" id="GO:0016301">
    <property type="term" value="F:kinase activity"/>
    <property type="evidence" value="ECO:0007669"/>
    <property type="project" value="UniProtKB-KW"/>
</dbReference>
<evidence type="ECO:0000256" key="4">
    <source>
        <dbReference type="ARBA" id="ARBA00022741"/>
    </source>
</evidence>
<keyword evidence="7" id="KW-0444">Lipid biosynthesis</keyword>
<keyword evidence="4" id="KW-0547">Nucleotide-binding</keyword>
<proteinExistence type="inferred from homology"/>
<dbReference type="Gene3D" id="3.40.50.10330">
    <property type="entry name" value="Probable inorganic polyphosphate/atp-NAD kinase, domain 1"/>
    <property type="match status" value="1"/>
</dbReference>
<feature type="domain" description="DAGKc" evidence="9">
    <location>
        <begin position="1"/>
        <end position="135"/>
    </location>
</feature>
<dbReference type="InterPro" id="IPR045540">
    <property type="entry name" value="YegS/DAGK_C"/>
</dbReference>
<dbReference type="SUPFAM" id="SSF111331">
    <property type="entry name" value="NAD kinase/diacylglycerol kinase-like"/>
    <property type="match status" value="1"/>
</dbReference>
<dbReference type="InterPro" id="IPR050187">
    <property type="entry name" value="Lipid_Phosphate_FormReg"/>
</dbReference>
<dbReference type="GO" id="GO:0005886">
    <property type="term" value="C:plasma membrane"/>
    <property type="evidence" value="ECO:0007669"/>
    <property type="project" value="TreeGrafter"/>
</dbReference>
<dbReference type="Proteomes" id="UP000243784">
    <property type="component" value="Chromosome"/>
</dbReference>
<evidence type="ECO:0000256" key="5">
    <source>
        <dbReference type="ARBA" id="ARBA00022777"/>
    </source>
</evidence>
<evidence type="ECO:0000256" key="3">
    <source>
        <dbReference type="ARBA" id="ARBA00022679"/>
    </source>
</evidence>
<dbReference type="Gene3D" id="2.60.200.40">
    <property type="match status" value="1"/>
</dbReference>
<dbReference type="Pfam" id="PF00781">
    <property type="entry name" value="DAGK_cat"/>
    <property type="match status" value="1"/>
</dbReference>
<evidence type="ECO:0000259" key="9">
    <source>
        <dbReference type="PROSITE" id="PS50146"/>
    </source>
</evidence>
<comment type="cofactor">
    <cofactor evidence="1">
        <name>Mg(2+)</name>
        <dbReference type="ChEBI" id="CHEBI:18420"/>
    </cofactor>
</comment>
<dbReference type="InterPro" id="IPR016064">
    <property type="entry name" value="NAD/diacylglycerol_kinase_sf"/>
</dbReference>
<dbReference type="GO" id="GO:0008654">
    <property type="term" value="P:phospholipid biosynthetic process"/>
    <property type="evidence" value="ECO:0007669"/>
    <property type="project" value="UniProtKB-KW"/>
</dbReference>
<accession>A0A1D9E0K9</accession>
<keyword evidence="7" id="KW-0443">Lipid metabolism</keyword>
<dbReference type="EMBL" id="CP015208">
    <property type="protein sequence ID" value="AOY56597.1"/>
    <property type="molecule type" value="Genomic_DNA"/>
</dbReference>
<dbReference type="PANTHER" id="PTHR12358:SF106">
    <property type="entry name" value="LIPID KINASE YEGS"/>
    <property type="match status" value="1"/>
</dbReference>
<dbReference type="OrthoDB" id="3171056at2"/>
<keyword evidence="7" id="KW-0594">Phospholipid biosynthesis</keyword>
<evidence type="ECO:0000256" key="7">
    <source>
        <dbReference type="ARBA" id="ARBA00023209"/>
    </source>
</evidence>
<comment type="similarity">
    <text evidence="2">Belongs to the diacylglycerol/lipid kinase family.</text>
</comment>
<keyword evidence="11" id="KW-1185">Reference proteome</keyword>
<sequence length="321" mass="35283">MANKRAAVIYYPGRIDRRRLMGLIHANLLPAGWEPTLWFRTTPQEHGGVQAQRAIAQNVTHILVAGGDGTVREVLEAVANSGSAEKVTVGILPSGTGNVLARNLRLELNDLATAVRRGLLGNRHPMDMGLARIIGADGVRTEMLFAVMAGVGLDAKIMQRTDTAKKRKYGWVAYIEGGFKSLPLQYAKLRIRCDANEPKTLRVLTLLVGNAGWLPGNLGLMPDASLDDGRLDVAAIAPRRAWEWVDFWSRVGFANKYVRPNRVGRQLLDATANVKTLENMRGAKIRVTPESPIYMQLDGDPFGEISEVEFEVVPRAVVIRS</sequence>
<dbReference type="STRING" id="535712.A4Z71_06575"/>
<evidence type="ECO:0000256" key="8">
    <source>
        <dbReference type="ARBA" id="ARBA00023264"/>
    </source>
</evidence>
<dbReference type="PROSITE" id="PS50146">
    <property type="entry name" value="DAGK"/>
    <property type="match status" value="1"/>
</dbReference>
<dbReference type="AlphaFoldDB" id="A0A1D9E0K9"/>
<keyword evidence="3" id="KW-0808">Transferase</keyword>
<evidence type="ECO:0000313" key="11">
    <source>
        <dbReference type="Proteomes" id="UP000243784"/>
    </source>
</evidence>
<dbReference type="PANTHER" id="PTHR12358">
    <property type="entry name" value="SPHINGOSINE KINASE"/>
    <property type="match status" value="1"/>
</dbReference>
<evidence type="ECO:0000256" key="2">
    <source>
        <dbReference type="ARBA" id="ARBA00005983"/>
    </source>
</evidence>
<dbReference type="Pfam" id="PF19279">
    <property type="entry name" value="YegS_C"/>
    <property type="match status" value="1"/>
</dbReference>
<evidence type="ECO:0000256" key="1">
    <source>
        <dbReference type="ARBA" id="ARBA00001946"/>
    </source>
</evidence>
<dbReference type="RefSeq" id="WP_070955095.1">
    <property type="nucleotide sequence ID" value="NZ_CP015208.1"/>
</dbReference>
<protein>
    <recommendedName>
        <fullName evidence="9">DAGKc domain-containing protein</fullName>
    </recommendedName>
</protein>
<dbReference type="KEGG" id="rpla:A4Z71_06575"/>
<name>A0A1D9E0K9_9MICO</name>
<keyword evidence="6" id="KW-0067">ATP-binding</keyword>
<organism evidence="10 11">
    <name type="scientific">Candidatus Rhodoluna planktonica</name>
    <dbReference type="NCBI Taxonomy" id="535712"/>
    <lineage>
        <taxon>Bacteria</taxon>
        <taxon>Bacillati</taxon>
        <taxon>Actinomycetota</taxon>
        <taxon>Actinomycetes</taxon>
        <taxon>Micrococcales</taxon>
        <taxon>Microbacteriaceae</taxon>
        <taxon>Luna cluster</taxon>
        <taxon>Luna-1 subcluster</taxon>
        <taxon>Rhodoluna</taxon>
    </lineage>
</organism>
<reference evidence="10 11" key="1">
    <citation type="journal article" date="2016" name="Biochim. Biophys. Acta">
        <title>Photochemical characterization of actinorhodopsin and its functional existence in the natural host.</title>
        <authorList>
            <person name="Nakamura S."/>
            <person name="Kikukawa T."/>
            <person name="Tamogami J."/>
            <person name="Kamiya M."/>
            <person name="Aizawa T."/>
            <person name="Hahn M.W."/>
            <person name="Ihara K."/>
            <person name="Kamo N."/>
            <person name="Demura M."/>
        </authorList>
    </citation>
    <scope>NUCLEOTIDE SEQUENCE [LARGE SCALE GENOMIC DNA]</scope>
    <source>
        <strain evidence="10 11">MWH-Dar1</strain>
    </source>
</reference>
<keyword evidence="5" id="KW-0418">Kinase</keyword>
<gene>
    <name evidence="10" type="ORF">A4Z71_06575</name>
</gene>
<evidence type="ECO:0000313" key="10">
    <source>
        <dbReference type="EMBL" id="AOY56597.1"/>
    </source>
</evidence>
<keyword evidence="8" id="KW-1208">Phospholipid metabolism</keyword>
<dbReference type="InterPro" id="IPR017438">
    <property type="entry name" value="ATP-NAD_kinase_N"/>
</dbReference>
<evidence type="ECO:0000256" key="6">
    <source>
        <dbReference type="ARBA" id="ARBA00022840"/>
    </source>
</evidence>
<dbReference type="InterPro" id="IPR001206">
    <property type="entry name" value="Diacylglycerol_kinase_cat_dom"/>
</dbReference>